<evidence type="ECO:0000259" key="4">
    <source>
        <dbReference type="PROSITE" id="PS50994"/>
    </source>
</evidence>
<dbReference type="CDD" id="cd01647">
    <property type="entry name" value="RT_LTR"/>
    <property type="match status" value="1"/>
</dbReference>
<sequence>MEQYIREAMAQGYMCLSTSPPLAGVFFVKKKDGGLRPCVDYRGLKELLVKYPYPFPLVPAAFEQLRLAWYFTRLDLRSSYNLIRIRKGDEWKTDFITSSGHYECLVLLYGLATAPLIFQAYINEVLREFLGKSVLAYIDDILIYWRITKQLRCGEVAESAFVDLKTAFSTVPVLQQPDPERPFIVVADAPDVGQPWSHILIDFVTDLPASEGNTTILVIMDYFYKMVRFIPLKGIPTALETADLLFRNVFRQFGLSKDIVSDRGAQFTSRLWKELLAKLNITVSLTSGYHPQANGQVERVNQELGKFLHLYCQ</sequence>
<dbReference type="InterPro" id="IPR050951">
    <property type="entry name" value="Retrovirus_Pol_polyprotein"/>
</dbReference>
<evidence type="ECO:0000313" key="5">
    <source>
        <dbReference type="EMBL" id="KAK1799717.1"/>
    </source>
</evidence>
<gene>
    <name evidence="5" type="ORF">P4O66_006253</name>
</gene>
<organism evidence="5 6">
    <name type="scientific">Electrophorus voltai</name>
    <dbReference type="NCBI Taxonomy" id="2609070"/>
    <lineage>
        <taxon>Eukaryota</taxon>
        <taxon>Metazoa</taxon>
        <taxon>Chordata</taxon>
        <taxon>Craniata</taxon>
        <taxon>Vertebrata</taxon>
        <taxon>Euteleostomi</taxon>
        <taxon>Actinopterygii</taxon>
        <taxon>Neopterygii</taxon>
        <taxon>Teleostei</taxon>
        <taxon>Ostariophysi</taxon>
        <taxon>Gymnotiformes</taxon>
        <taxon>Gymnotoidei</taxon>
        <taxon>Gymnotidae</taxon>
        <taxon>Electrophorus</taxon>
    </lineage>
</organism>
<reference evidence="5" key="1">
    <citation type="submission" date="2023-03" db="EMBL/GenBank/DDBJ databases">
        <title>Electrophorus voltai genome.</title>
        <authorList>
            <person name="Bian C."/>
        </authorList>
    </citation>
    <scope>NUCLEOTIDE SEQUENCE</scope>
    <source>
        <strain evidence="5">CB-2022</strain>
        <tissue evidence="5">Muscle</tissue>
    </source>
</reference>
<comment type="caution">
    <text evidence="5">The sequence shown here is derived from an EMBL/GenBank/DDBJ whole genome shotgun (WGS) entry which is preliminary data.</text>
</comment>
<evidence type="ECO:0000256" key="2">
    <source>
        <dbReference type="ARBA" id="ARBA00012180"/>
    </source>
</evidence>
<dbReference type="InterPro" id="IPR043502">
    <property type="entry name" value="DNA/RNA_pol_sf"/>
</dbReference>
<dbReference type="PROSITE" id="PS50994">
    <property type="entry name" value="INTEGRASE"/>
    <property type="match status" value="1"/>
</dbReference>
<dbReference type="Gene3D" id="3.10.10.10">
    <property type="entry name" value="HIV Type 1 Reverse Transcriptase, subunit A, domain 1"/>
    <property type="match status" value="1"/>
</dbReference>
<dbReference type="Gene3D" id="3.30.420.10">
    <property type="entry name" value="Ribonuclease H-like superfamily/Ribonuclease H"/>
    <property type="match status" value="1"/>
</dbReference>
<dbReference type="InterPro" id="IPR043128">
    <property type="entry name" value="Rev_trsase/Diguanyl_cyclase"/>
</dbReference>
<evidence type="ECO:0000256" key="1">
    <source>
        <dbReference type="ARBA" id="ARBA00010879"/>
    </source>
</evidence>
<dbReference type="GO" id="GO:0015074">
    <property type="term" value="P:DNA integration"/>
    <property type="evidence" value="ECO:0007669"/>
    <property type="project" value="InterPro"/>
</dbReference>
<evidence type="ECO:0000259" key="3">
    <source>
        <dbReference type="PROSITE" id="PS50878"/>
    </source>
</evidence>
<dbReference type="Pfam" id="PF00078">
    <property type="entry name" value="RVT_1"/>
    <property type="match status" value="1"/>
</dbReference>
<dbReference type="Proteomes" id="UP001239994">
    <property type="component" value="Unassembled WGS sequence"/>
</dbReference>
<evidence type="ECO:0000313" key="6">
    <source>
        <dbReference type="Proteomes" id="UP001239994"/>
    </source>
</evidence>
<dbReference type="InterPro" id="IPR001584">
    <property type="entry name" value="Integrase_cat-core"/>
</dbReference>
<dbReference type="PANTHER" id="PTHR37984">
    <property type="entry name" value="PROTEIN CBG26694"/>
    <property type="match status" value="1"/>
</dbReference>
<proteinExistence type="inferred from homology"/>
<dbReference type="PROSITE" id="PS50878">
    <property type="entry name" value="RT_POL"/>
    <property type="match status" value="1"/>
</dbReference>
<dbReference type="InterPro" id="IPR000477">
    <property type="entry name" value="RT_dom"/>
</dbReference>
<dbReference type="InterPro" id="IPR012337">
    <property type="entry name" value="RNaseH-like_sf"/>
</dbReference>
<dbReference type="SUPFAM" id="SSF56672">
    <property type="entry name" value="DNA/RNA polymerases"/>
    <property type="match status" value="1"/>
</dbReference>
<dbReference type="AlphaFoldDB" id="A0AAD8ZIM7"/>
<dbReference type="InterPro" id="IPR036397">
    <property type="entry name" value="RNaseH_sf"/>
</dbReference>
<accession>A0AAD8ZIM7</accession>
<comment type="similarity">
    <text evidence="1">Belongs to the beta type-B retroviral polymerase family. HERV class-II K(HML-2) pol subfamily.</text>
</comment>
<dbReference type="Gene3D" id="3.30.70.270">
    <property type="match status" value="1"/>
</dbReference>
<feature type="domain" description="Reverse transcriptase" evidence="3">
    <location>
        <begin position="9"/>
        <end position="201"/>
    </location>
</feature>
<dbReference type="EC" id="3.1.26.4" evidence="2"/>
<dbReference type="Pfam" id="PF00665">
    <property type="entry name" value="rve"/>
    <property type="match status" value="1"/>
</dbReference>
<keyword evidence="6" id="KW-1185">Reference proteome</keyword>
<dbReference type="EMBL" id="JAROKS010000011">
    <property type="protein sequence ID" value="KAK1799717.1"/>
    <property type="molecule type" value="Genomic_DNA"/>
</dbReference>
<dbReference type="PANTHER" id="PTHR37984:SF5">
    <property type="entry name" value="PROTEIN NYNRIN-LIKE"/>
    <property type="match status" value="1"/>
</dbReference>
<feature type="domain" description="Integrase catalytic" evidence="4">
    <location>
        <begin position="186"/>
        <end position="313"/>
    </location>
</feature>
<dbReference type="GO" id="GO:0004523">
    <property type="term" value="F:RNA-DNA hybrid ribonuclease activity"/>
    <property type="evidence" value="ECO:0007669"/>
    <property type="project" value="UniProtKB-EC"/>
</dbReference>
<protein>
    <recommendedName>
        <fullName evidence="2">ribonuclease H</fullName>
        <ecNumber evidence="2">3.1.26.4</ecNumber>
    </recommendedName>
</protein>
<dbReference type="GO" id="GO:0003676">
    <property type="term" value="F:nucleic acid binding"/>
    <property type="evidence" value="ECO:0007669"/>
    <property type="project" value="InterPro"/>
</dbReference>
<dbReference type="SUPFAM" id="SSF53098">
    <property type="entry name" value="Ribonuclease H-like"/>
    <property type="match status" value="1"/>
</dbReference>
<name>A0AAD8ZIM7_9TELE</name>